<protein>
    <submittedName>
        <fullName evidence="2">Serine incorporator 4</fullName>
    </submittedName>
</protein>
<keyword evidence="1" id="KW-1133">Transmembrane helix</keyword>
<proteinExistence type="predicted"/>
<feature type="transmembrane region" description="Helical" evidence="1">
    <location>
        <begin position="34"/>
        <end position="54"/>
    </location>
</feature>
<organism evidence="2">
    <name type="scientific">Mesocestoides corti</name>
    <name type="common">Flatworm</name>
    <dbReference type="NCBI Taxonomy" id="53468"/>
    <lineage>
        <taxon>Eukaryota</taxon>
        <taxon>Metazoa</taxon>
        <taxon>Spiralia</taxon>
        <taxon>Lophotrochozoa</taxon>
        <taxon>Platyhelminthes</taxon>
        <taxon>Cestoda</taxon>
        <taxon>Eucestoda</taxon>
        <taxon>Cyclophyllidea</taxon>
        <taxon>Mesocestoididae</taxon>
        <taxon>Mesocestoides</taxon>
    </lineage>
</organism>
<dbReference type="AlphaFoldDB" id="A0A5K3F9Q6"/>
<sequence>KKTGTTEQALLTNHNPEPHVRRLPSESATLATPLIIYLSSVVSFSGWLLVFLAFRETRDWLRPGGPTCLRPDPTPLASRQAPSIRVHRAGHAAHYIPHLIHVLLWLAAFLSRMPLGRRETRDWLR</sequence>
<keyword evidence="1" id="KW-0472">Membrane</keyword>
<reference evidence="2" key="1">
    <citation type="submission" date="2019-11" db="UniProtKB">
        <authorList>
            <consortium name="WormBaseParasite"/>
        </authorList>
    </citation>
    <scope>IDENTIFICATION</scope>
</reference>
<evidence type="ECO:0000313" key="2">
    <source>
        <dbReference type="WBParaSite" id="MCU_006599-RA"/>
    </source>
</evidence>
<evidence type="ECO:0000256" key="1">
    <source>
        <dbReference type="SAM" id="Phobius"/>
    </source>
</evidence>
<keyword evidence="1" id="KW-0812">Transmembrane</keyword>
<name>A0A5K3F9Q6_MESCO</name>
<dbReference type="WBParaSite" id="MCU_006599-RA">
    <property type="protein sequence ID" value="MCU_006599-RA"/>
    <property type="gene ID" value="MCU_006599"/>
</dbReference>
<accession>A0A5K3F9Q6</accession>